<comment type="caution">
    <text evidence="1">The sequence shown here is derived from an EMBL/GenBank/DDBJ whole genome shotgun (WGS) entry which is preliminary data.</text>
</comment>
<feature type="non-terminal residue" evidence="1">
    <location>
        <position position="126"/>
    </location>
</feature>
<dbReference type="EMBL" id="BARU01013336">
    <property type="protein sequence ID" value="GAH35674.1"/>
    <property type="molecule type" value="Genomic_DNA"/>
</dbReference>
<gene>
    <name evidence="1" type="ORF">S03H2_24148</name>
</gene>
<name>X1G260_9ZZZZ</name>
<protein>
    <submittedName>
        <fullName evidence="1">Uncharacterized protein</fullName>
    </submittedName>
</protein>
<accession>X1G260</accession>
<reference evidence="1" key="1">
    <citation type="journal article" date="2014" name="Front. Microbiol.">
        <title>High frequency of phylogenetically diverse reductive dehalogenase-homologous genes in deep subseafloor sedimentary metagenomes.</title>
        <authorList>
            <person name="Kawai M."/>
            <person name="Futagami T."/>
            <person name="Toyoda A."/>
            <person name="Takaki Y."/>
            <person name="Nishi S."/>
            <person name="Hori S."/>
            <person name="Arai W."/>
            <person name="Tsubouchi T."/>
            <person name="Morono Y."/>
            <person name="Uchiyama I."/>
            <person name="Ito T."/>
            <person name="Fujiyama A."/>
            <person name="Inagaki F."/>
            <person name="Takami H."/>
        </authorList>
    </citation>
    <scope>NUCLEOTIDE SEQUENCE</scope>
    <source>
        <strain evidence="1">Expedition CK06-06</strain>
    </source>
</reference>
<dbReference type="AlphaFoldDB" id="X1G260"/>
<organism evidence="1">
    <name type="scientific">marine sediment metagenome</name>
    <dbReference type="NCBI Taxonomy" id="412755"/>
    <lineage>
        <taxon>unclassified sequences</taxon>
        <taxon>metagenomes</taxon>
        <taxon>ecological metagenomes</taxon>
    </lineage>
</organism>
<proteinExistence type="predicted"/>
<sequence length="126" mass="14126">MRSLSVKLVLAFTLVSLVGIALVAIMAAQFTGNQFRDFFENQNRESLITDLGNYYRQNGSWQGLEKVSNNPSFTQKYGWGFVVVDAQGNVILRNPRTAQFSRMFDREVQVEAGIPLIVEGNVVGTY</sequence>
<evidence type="ECO:0000313" key="1">
    <source>
        <dbReference type="EMBL" id="GAH35674.1"/>
    </source>
</evidence>